<dbReference type="InterPro" id="IPR012337">
    <property type="entry name" value="RNaseH-like_sf"/>
</dbReference>
<evidence type="ECO:0000313" key="2">
    <source>
        <dbReference type="EMBL" id="GIH79024.1"/>
    </source>
</evidence>
<dbReference type="PANTHER" id="PTHR46889:SF4">
    <property type="entry name" value="TRANSPOSASE INSO FOR INSERTION SEQUENCE ELEMENT IS911B-RELATED"/>
    <property type="match status" value="1"/>
</dbReference>
<feature type="domain" description="Integrase catalytic" evidence="1">
    <location>
        <begin position="1"/>
        <end position="62"/>
    </location>
</feature>
<evidence type="ECO:0000259" key="1">
    <source>
        <dbReference type="Pfam" id="PF13683"/>
    </source>
</evidence>
<dbReference type="GO" id="GO:0015074">
    <property type="term" value="P:DNA integration"/>
    <property type="evidence" value="ECO:0007669"/>
    <property type="project" value="InterPro"/>
</dbReference>
<name>A0A8J3W6Y7_9ACTN</name>
<dbReference type="PANTHER" id="PTHR46889">
    <property type="entry name" value="TRANSPOSASE INSF FOR INSERTION SEQUENCE IS3B-RELATED"/>
    <property type="match status" value="1"/>
</dbReference>
<organism evidence="2 3">
    <name type="scientific">Planobispora longispora</name>
    <dbReference type="NCBI Taxonomy" id="28887"/>
    <lineage>
        <taxon>Bacteria</taxon>
        <taxon>Bacillati</taxon>
        <taxon>Actinomycetota</taxon>
        <taxon>Actinomycetes</taxon>
        <taxon>Streptosporangiales</taxon>
        <taxon>Streptosporangiaceae</taxon>
        <taxon>Planobispora</taxon>
    </lineage>
</organism>
<gene>
    <name evidence="2" type="ORF">Plo01_54530</name>
</gene>
<dbReference type="Proteomes" id="UP000616724">
    <property type="component" value="Unassembled WGS sequence"/>
</dbReference>
<comment type="caution">
    <text evidence="2">The sequence shown here is derived from an EMBL/GenBank/DDBJ whole genome shotgun (WGS) entry which is preliminary data.</text>
</comment>
<keyword evidence="3" id="KW-1185">Reference proteome</keyword>
<dbReference type="InterPro" id="IPR050900">
    <property type="entry name" value="Transposase_IS3/IS150/IS904"/>
</dbReference>
<dbReference type="AlphaFoldDB" id="A0A8J3W6Y7"/>
<dbReference type="EMBL" id="BOOH01000045">
    <property type="protein sequence ID" value="GIH79024.1"/>
    <property type="molecule type" value="Genomic_DNA"/>
</dbReference>
<evidence type="ECO:0000313" key="3">
    <source>
        <dbReference type="Proteomes" id="UP000616724"/>
    </source>
</evidence>
<dbReference type="Pfam" id="PF13683">
    <property type="entry name" value="rve_3"/>
    <property type="match status" value="1"/>
</dbReference>
<proteinExistence type="predicted"/>
<dbReference type="SUPFAM" id="SSF53098">
    <property type="entry name" value="Ribonuclease H-like"/>
    <property type="match status" value="1"/>
</dbReference>
<sequence>MGAVGSSADNALAEAFNATLKRETLQGARSWSSAGRVRLEIFKWITRYNARRRHSGLGYLSPIDYERRSDRVLLAA</sequence>
<reference evidence="2 3" key="1">
    <citation type="submission" date="2021-01" db="EMBL/GenBank/DDBJ databases">
        <title>Whole genome shotgun sequence of Planobispora longispora NBRC 13918.</title>
        <authorList>
            <person name="Komaki H."/>
            <person name="Tamura T."/>
        </authorList>
    </citation>
    <scope>NUCLEOTIDE SEQUENCE [LARGE SCALE GENOMIC DNA]</scope>
    <source>
        <strain evidence="2 3">NBRC 13918</strain>
    </source>
</reference>
<accession>A0A8J3W6Y7</accession>
<dbReference type="InterPro" id="IPR001584">
    <property type="entry name" value="Integrase_cat-core"/>
</dbReference>
<protein>
    <recommendedName>
        <fullName evidence="1">Integrase catalytic domain-containing protein</fullName>
    </recommendedName>
</protein>